<dbReference type="EMBL" id="BAABUK010000028">
    <property type="protein sequence ID" value="GAA5815822.1"/>
    <property type="molecule type" value="Genomic_DNA"/>
</dbReference>
<gene>
    <name evidence="4" type="ORF">MFLAVUS_009337</name>
</gene>
<sequence>MCSQVNEQKLVNVLLVGQVYIDTILHVTEYPEEDTKTRAVDVEQRTGGNTYNTAQVLAQFHHLNVCYMSAAGSRETSSHIIEELQSRNIHKVLLFRDDDLTPSSTIIHNIKSGSRTIISNNSIQDMTCSEFIENFNRLNHDNSWWVHFEGRNVQETLLQIQWLDQKAISEDWRHQLTISVELEKPERFKIELLIEKADIVLFSKLYAQHYGFNETESFLRDYAGLRNLKHGAKAFCTWGSKGASVLSFETVYHATTHEIDQVKDTVGAGDTFNAGIIASLTEGHCSLASALQFACTLATNKVAQQGFENLVTK</sequence>
<dbReference type="PANTHER" id="PTHR42774:SF3">
    <property type="entry name" value="KETOHEXOKINASE"/>
    <property type="match status" value="1"/>
</dbReference>
<name>A0ABP9Z9P2_9FUNG</name>
<keyword evidence="2" id="KW-0418">Kinase</keyword>
<organism evidence="4 5">
    <name type="scientific">Mucor flavus</name>
    <dbReference type="NCBI Taxonomy" id="439312"/>
    <lineage>
        <taxon>Eukaryota</taxon>
        <taxon>Fungi</taxon>
        <taxon>Fungi incertae sedis</taxon>
        <taxon>Mucoromycota</taxon>
        <taxon>Mucoromycotina</taxon>
        <taxon>Mucoromycetes</taxon>
        <taxon>Mucorales</taxon>
        <taxon>Mucorineae</taxon>
        <taxon>Mucoraceae</taxon>
        <taxon>Mucor</taxon>
    </lineage>
</organism>
<dbReference type="InterPro" id="IPR002173">
    <property type="entry name" value="Carboh/pur_kinase_PfkB_CS"/>
</dbReference>
<keyword evidence="5" id="KW-1185">Reference proteome</keyword>
<dbReference type="SUPFAM" id="SSF53613">
    <property type="entry name" value="Ribokinase-like"/>
    <property type="match status" value="1"/>
</dbReference>
<feature type="domain" description="Carbohydrate kinase PfkB" evidence="3">
    <location>
        <begin position="13"/>
        <end position="307"/>
    </location>
</feature>
<evidence type="ECO:0000313" key="5">
    <source>
        <dbReference type="Proteomes" id="UP001473302"/>
    </source>
</evidence>
<accession>A0ABP9Z9P2</accession>
<dbReference type="Gene3D" id="3.40.1190.20">
    <property type="match status" value="1"/>
</dbReference>
<evidence type="ECO:0000259" key="3">
    <source>
        <dbReference type="Pfam" id="PF00294"/>
    </source>
</evidence>
<dbReference type="PROSITE" id="PS00584">
    <property type="entry name" value="PFKB_KINASES_2"/>
    <property type="match status" value="1"/>
</dbReference>
<dbReference type="InterPro" id="IPR011611">
    <property type="entry name" value="PfkB_dom"/>
</dbReference>
<dbReference type="Proteomes" id="UP001473302">
    <property type="component" value="Unassembled WGS sequence"/>
</dbReference>
<evidence type="ECO:0000256" key="1">
    <source>
        <dbReference type="ARBA" id="ARBA00022679"/>
    </source>
</evidence>
<evidence type="ECO:0000313" key="4">
    <source>
        <dbReference type="EMBL" id="GAA5815822.1"/>
    </source>
</evidence>
<dbReference type="InterPro" id="IPR029056">
    <property type="entry name" value="Ribokinase-like"/>
</dbReference>
<comment type="caution">
    <text evidence="4">The sequence shown here is derived from an EMBL/GenBank/DDBJ whole genome shotgun (WGS) entry which is preliminary data.</text>
</comment>
<protein>
    <recommendedName>
        <fullName evidence="3">Carbohydrate kinase PfkB domain-containing protein</fullName>
    </recommendedName>
</protein>
<reference evidence="4 5" key="1">
    <citation type="submission" date="2024-04" db="EMBL/GenBank/DDBJ databases">
        <title>genome sequences of Mucor flavus KT1a and Helicostylum pulchrum KT1b strains isolated from the surface of a dry-aged beef.</title>
        <authorList>
            <person name="Toyotome T."/>
            <person name="Hosono M."/>
            <person name="Torimaru M."/>
            <person name="Fukuda K."/>
            <person name="Mikami N."/>
        </authorList>
    </citation>
    <scope>NUCLEOTIDE SEQUENCE [LARGE SCALE GENOMIC DNA]</scope>
    <source>
        <strain evidence="4 5">KT1a</strain>
    </source>
</reference>
<proteinExistence type="predicted"/>
<evidence type="ECO:0000256" key="2">
    <source>
        <dbReference type="ARBA" id="ARBA00022777"/>
    </source>
</evidence>
<keyword evidence="1" id="KW-0808">Transferase</keyword>
<dbReference type="PANTHER" id="PTHR42774">
    <property type="entry name" value="PHOSPHOTRANSFERASE SYSTEM TRANSPORT PROTEIN"/>
    <property type="match status" value="1"/>
</dbReference>
<dbReference type="InterPro" id="IPR052562">
    <property type="entry name" value="Ketohexokinase-related"/>
</dbReference>
<dbReference type="Pfam" id="PF00294">
    <property type="entry name" value="PfkB"/>
    <property type="match status" value="1"/>
</dbReference>